<keyword evidence="4" id="KW-0349">Heme</keyword>
<feature type="transmembrane region" description="Helical" evidence="12">
    <location>
        <begin position="165"/>
        <end position="186"/>
    </location>
</feature>
<evidence type="ECO:0000313" key="15">
    <source>
        <dbReference type="Proteomes" id="UP000594454"/>
    </source>
</evidence>
<dbReference type="PANTHER" id="PTHR15422">
    <property type="entry name" value="OS05G0565100 PROTEIN"/>
    <property type="match status" value="1"/>
</dbReference>
<evidence type="ECO:0000256" key="1">
    <source>
        <dbReference type="ARBA" id="ARBA00001970"/>
    </source>
</evidence>
<dbReference type="GO" id="GO:0016020">
    <property type="term" value="C:membrane"/>
    <property type="evidence" value="ECO:0007669"/>
    <property type="project" value="UniProtKB-SubCell"/>
</dbReference>
<evidence type="ECO:0000256" key="12">
    <source>
        <dbReference type="SAM" id="Phobius"/>
    </source>
</evidence>
<evidence type="ECO:0000256" key="6">
    <source>
        <dbReference type="ARBA" id="ARBA00022723"/>
    </source>
</evidence>
<comment type="subcellular location">
    <subcellularLocation>
        <location evidence="2">Membrane</location>
        <topology evidence="2">Multi-pass membrane protein</topology>
    </subcellularLocation>
</comment>
<dbReference type="GO" id="GO:0046872">
    <property type="term" value="F:metal ion binding"/>
    <property type="evidence" value="ECO:0007669"/>
    <property type="project" value="UniProtKB-KW"/>
</dbReference>
<keyword evidence="3" id="KW-0813">Transport</keyword>
<keyword evidence="10 12" id="KW-0472">Membrane</keyword>
<dbReference type="GO" id="GO:0140571">
    <property type="term" value="F:transmembrane ascorbate ferrireductase activity"/>
    <property type="evidence" value="ECO:0007669"/>
    <property type="project" value="UniProtKB-EC"/>
</dbReference>
<evidence type="ECO:0000256" key="5">
    <source>
        <dbReference type="ARBA" id="ARBA00022692"/>
    </source>
</evidence>
<keyword evidence="15" id="KW-1185">Reference proteome</keyword>
<gene>
    <name evidence="14" type="ORF">HERILL_LOCUS8805</name>
</gene>
<feature type="transmembrane region" description="Helical" evidence="12">
    <location>
        <begin position="198"/>
        <end position="219"/>
    </location>
</feature>
<evidence type="ECO:0000256" key="7">
    <source>
        <dbReference type="ARBA" id="ARBA00022982"/>
    </source>
</evidence>
<dbReference type="PROSITE" id="PS50939">
    <property type="entry name" value="CYTOCHROME_B561"/>
    <property type="match status" value="1"/>
</dbReference>
<name>A0A7R8YUB9_HERIL</name>
<feature type="transmembrane region" description="Helical" evidence="12">
    <location>
        <begin position="53"/>
        <end position="73"/>
    </location>
</feature>
<dbReference type="InterPro" id="IPR045150">
    <property type="entry name" value="CYB561D1/2"/>
</dbReference>
<reference evidence="14 15" key="1">
    <citation type="submission" date="2020-11" db="EMBL/GenBank/DDBJ databases">
        <authorList>
            <person name="Wallbank WR R."/>
            <person name="Pardo Diaz C."/>
            <person name="Kozak K."/>
            <person name="Martin S."/>
            <person name="Jiggins C."/>
            <person name="Moest M."/>
            <person name="Warren A I."/>
            <person name="Generalovic N T."/>
            <person name="Byers J.R.P. K."/>
            <person name="Montejo-Kovacevich G."/>
            <person name="Yen C E."/>
        </authorList>
    </citation>
    <scope>NUCLEOTIDE SEQUENCE [LARGE SCALE GENOMIC DNA]</scope>
</reference>
<dbReference type="Pfam" id="PF03188">
    <property type="entry name" value="Cytochrom_B561"/>
    <property type="match status" value="1"/>
</dbReference>
<evidence type="ECO:0000256" key="3">
    <source>
        <dbReference type="ARBA" id="ARBA00022448"/>
    </source>
</evidence>
<dbReference type="PANTHER" id="PTHR15422:SF43">
    <property type="entry name" value="ASCORBATE FERRIREDUCTASE (TRANSMEMBRANE)"/>
    <property type="match status" value="1"/>
</dbReference>
<comment type="cofactor">
    <cofactor evidence="1">
        <name>heme b</name>
        <dbReference type="ChEBI" id="CHEBI:60344"/>
    </cofactor>
</comment>
<keyword evidence="5 12" id="KW-0812">Transmembrane</keyword>
<dbReference type="InterPro" id="IPR006593">
    <property type="entry name" value="Cyt_b561/ferric_Rdtase_TM"/>
</dbReference>
<evidence type="ECO:0000256" key="4">
    <source>
        <dbReference type="ARBA" id="ARBA00022617"/>
    </source>
</evidence>
<dbReference type="InParanoid" id="A0A7R8YUB9"/>
<dbReference type="EC" id="7.2.1.3" evidence="11"/>
<feature type="transmembrane region" description="Helical" evidence="12">
    <location>
        <begin position="124"/>
        <end position="145"/>
    </location>
</feature>
<protein>
    <recommendedName>
        <fullName evidence="11">ascorbate ferrireductase (transmembrane)</fullName>
        <ecNumber evidence="11">7.2.1.3</ecNumber>
    </recommendedName>
</protein>
<evidence type="ECO:0000256" key="9">
    <source>
        <dbReference type="ARBA" id="ARBA00023004"/>
    </source>
</evidence>
<accession>A0A7R8YUB9</accession>
<dbReference type="EMBL" id="LR899011">
    <property type="protein sequence ID" value="CAD7086002.1"/>
    <property type="molecule type" value="Genomic_DNA"/>
</dbReference>
<dbReference type="OrthoDB" id="432881at2759"/>
<keyword evidence="9" id="KW-0408">Iron</keyword>
<keyword evidence="7" id="KW-0249">Electron transport</keyword>
<evidence type="ECO:0000256" key="2">
    <source>
        <dbReference type="ARBA" id="ARBA00004141"/>
    </source>
</evidence>
<proteinExistence type="predicted"/>
<evidence type="ECO:0000256" key="8">
    <source>
        <dbReference type="ARBA" id="ARBA00022989"/>
    </source>
</evidence>
<keyword evidence="8 12" id="KW-1133">Transmembrane helix</keyword>
<organism evidence="14 15">
    <name type="scientific">Hermetia illucens</name>
    <name type="common">Black soldier fly</name>
    <dbReference type="NCBI Taxonomy" id="343691"/>
    <lineage>
        <taxon>Eukaryota</taxon>
        <taxon>Metazoa</taxon>
        <taxon>Ecdysozoa</taxon>
        <taxon>Arthropoda</taxon>
        <taxon>Hexapoda</taxon>
        <taxon>Insecta</taxon>
        <taxon>Pterygota</taxon>
        <taxon>Neoptera</taxon>
        <taxon>Endopterygota</taxon>
        <taxon>Diptera</taxon>
        <taxon>Brachycera</taxon>
        <taxon>Stratiomyomorpha</taxon>
        <taxon>Stratiomyidae</taxon>
        <taxon>Hermetiinae</taxon>
        <taxon>Hermetia</taxon>
    </lineage>
</organism>
<keyword evidence="6" id="KW-0479">Metal-binding</keyword>
<sequence length="225" mass="25417">MDSIEIQPRNSTERKFLKTFESILNTINHNLIGLITVYMSWRIFHGNLTVIPLHAWLCICGFQLLMAEGILILNPENAWSRYIPFKLKRIFHWILQVIGAILGVSGAFLIISRINRKHFVTTHGVLGIIATVTTLLNLMVGLCNYSSPRLERIIGLNTVKTLHTIFGISGFVSALMALFYGYPYYISGEVLTLFEVSTGVTIILTLIGPFKSFFILLNLNDLFSH</sequence>
<dbReference type="AlphaFoldDB" id="A0A7R8YUB9"/>
<dbReference type="SMART" id="SM00665">
    <property type="entry name" value="B561"/>
    <property type="match status" value="1"/>
</dbReference>
<evidence type="ECO:0000313" key="14">
    <source>
        <dbReference type="EMBL" id="CAD7086002.1"/>
    </source>
</evidence>
<evidence type="ECO:0000256" key="10">
    <source>
        <dbReference type="ARBA" id="ARBA00023136"/>
    </source>
</evidence>
<feature type="transmembrane region" description="Helical" evidence="12">
    <location>
        <begin position="93"/>
        <end position="112"/>
    </location>
</feature>
<dbReference type="GO" id="GO:0140575">
    <property type="term" value="F:transmembrane monodehydroascorbate reductase activity"/>
    <property type="evidence" value="ECO:0007669"/>
    <property type="project" value="InterPro"/>
</dbReference>
<dbReference type="Proteomes" id="UP000594454">
    <property type="component" value="Chromosome 3"/>
</dbReference>
<dbReference type="Gene3D" id="1.20.120.1770">
    <property type="match status" value="1"/>
</dbReference>
<evidence type="ECO:0000259" key="13">
    <source>
        <dbReference type="PROSITE" id="PS50939"/>
    </source>
</evidence>
<evidence type="ECO:0000256" key="11">
    <source>
        <dbReference type="ARBA" id="ARBA00024225"/>
    </source>
</evidence>
<feature type="domain" description="Cytochrome b561" evidence="13">
    <location>
        <begin position="23"/>
        <end position="219"/>
    </location>
</feature>